<dbReference type="AlphaFoldDB" id="A0A8S0WV99"/>
<name>A0A8S0WV99_CYCAE</name>
<keyword evidence="2" id="KW-1185">Reference proteome</keyword>
<sequence>MTNSRPTLRTARSGKWLFAKALYHMESCGGVYVPRSSAMIGGPAVNGVPLSGPPAPALVLKYTTMPSSHGQLISLSVLPQAEERKFYLATGRARRSSIARPDIHWRRSSLLILSDDDDPPS</sequence>
<dbReference type="Proteomes" id="UP000467700">
    <property type="component" value="Unassembled WGS sequence"/>
</dbReference>
<organism evidence="1 2">
    <name type="scientific">Cyclocybe aegerita</name>
    <name type="common">Black poplar mushroom</name>
    <name type="synonym">Agrocybe aegerita</name>
    <dbReference type="NCBI Taxonomy" id="1973307"/>
    <lineage>
        <taxon>Eukaryota</taxon>
        <taxon>Fungi</taxon>
        <taxon>Dikarya</taxon>
        <taxon>Basidiomycota</taxon>
        <taxon>Agaricomycotina</taxon>
        <taxon>Agaricomycetes</taxon>
        <taxon>Agaricomycetidae</taxon>
        <taxon>Agaricales</taxon>
        <taxon>Agaricineae</taxon>
        <taxon>Bolbitiaceae</taxon>
        <taxon>Cyclocybe</taxon>
    </lineage>
</organism>
<dbReference type="EMBL" id="CACVBS010000024">
    <property type="protein sequence ID" value="CAA7259578.1"/>
    <property type="molecule type" value="Genomic_DNA"/>
</dbReference>
<comment type="caution">
    <text evidence="1">The sequence shown here is derived from an EMBL/GenBank/DDBJ whole genome shotgun (WGS) entry which is preliminary data.</text>
</comment>
<evidence type="ECO:0000313" key="2">
    <source>
        <dbReference type="Proteomes" id="UP000467700"/>
    </source>
</evidence>
<accession>A0A8S0WV99</accession>
<reference evidence="1 2" key="1">
    <citation type="submission" date="2020-01" db="EMBL/GenBank/DDBJ databases">
        <authorList>
            <person name="Gupta K D."/>
        </authorList>
    </citation>
    <scope>NUCLEOTIDE SEQUENCE [LARGE SCALE GENOMIC DNA]</scope>
</reference>
<evidence type="ECO:0000313" key="1">
    <source>
        <dbReference type="EMBL" id="CAA7259578.1"/>
    </source>
</evidence>
<proteinExistence type="predicted"/>
<protein>
    <submittedName>
        <fullName evidence="1">Uncharacterized protein</fullName>
    </submittedName>
</protein>
<gene>
    <name evidence="1" type="ORF">AAE3_LOCUS1790</name>
</gene>